<proteinExistence type="inferred from homology"/>
<evidence type="ECO:0000256" key="2">
    <source>
        <dbReference type="PIRSR" id="PIRSR605511-1"/>
    </source>
</evidence>
<evidence type="ECO:0000256" key="3">
    <source>
        <dbReference type="PIRSR" id="PIRSR605511-2"/>
    </source>
</evidence>
<accession>A0A653DPV8</accession>
<keyword evidence="3" id="KW-0479">Metal-binding</keyword>
<dbReference type="GO" id="GO:0005509">
    <property type="term" value="F:calcium ion binding"/>
    <property type="evidence" value="ECO:0007669"/>
    <property type="project" value="TreeGrafter"/>
</dbReference>
<evidence type="ECO:0000259" key="4">
    <source>
        <dbReference type="Pfam" id="PF08450"/>
    </source>
</evidence>
<dbReference type="Gene3D" id="2.120.10.30">
    <property type="entry name" value="TolB, C-terminal domain"/>
    <property type="match status" value="1"/>
</dbReference>
<dbReference type="InterPro" id="IPR005511">
    <property type="entry name" value="SMP-30"/>
</dbReference>
<feature type="active site" description="Proton donor/acceptor" evidence="2">
    <location>
        <position position="211"/>
    </location>
</feature>
<dbReference type="Proteomes" id="UP000410492">
    <property type="component" value="Unassembled WGS sequence"/>
</dbReference>
<dbReference type="PANTHER" id="PTHR10907">
    <property type="entry name" value="REGUCALCIN"/>
    <property type="match status" value="1"/>
</dbReference>
<organism evidence="5 6">
    <name type="scientific">Callosobruchus maculatus</name>
    <name type="common">Southern cowpea weevil</name>
    <name type="synonym">Pulse bruchid</name>
    <dbReference type="NCBI Taxonomy" id="64391"/>
    <lineage>
        <taxon>Eukaryota</taxon>
        <taxon>Metazoa</taxon>
        <taxon>Ecdysozoa</taxon>
        <taxon>Arthropoda</taxon>
        <taxon>Hexapoda</taxon>
        <taxon>Insecta</taxon>
        <taxon>Pterygota</taxon>
        <taxon>Neoptera</taxon>
        <taxon>Endopterygota</taxon>
        <taxon>Coleoptera</taxon>
        <taxon>Polyphaga</taxon>
        <taxon>Cucujiformia</taxon>
        <taxon>Chrysomeloidea</taxon>
        <taxon>Chrysomelidae</taxon>
        <taxon>Bruchinae</taxon>
        <taxon>Bruchini</taxon>
        <taxon>Callosobruchus</taxon>
    </lineage>
</organism>
<feature type="binding site" evidence="3">
    <location>
        <position position="211"/>
    </location>
    <ligand>
        <name>a divalent metal cation</name>
        <dbReference type="ChEBI" id="CHEBI:60240"/>
    </ligand>
</feature>
<dbReference type="PRINTS" id="PR01790">
    <property type="entry name" value="SMP30FAMILY"/>
</dbReference>
<dbReference type="OrthoDB" id="442352at2759"/>
<feature type="binding site" evidence="3">
    <location>
        <position position="108"/>
    </location>
    <ligand>
        <name>substrate</name>
    </ligand>
</feature>
<sequence length="307" mass="34542">MVPKIEKVTEPLKLGEGPYWDQKKKCLYFVGMIEQNIHRYDPRTKEHTKAHVGDGNVSTLVPVKNTDDKFVVSLNRSICIVTWDGKSDKVKDLKKIVEVEEGTPHVFNDGKCDHTGRLWIGTMGKAAKDLNIPDKQGSLYSIEKKTVKCHRSEIGIANGLAFDAKRNKMYYIDSFAYAVDQYDIDFTTGTLSNLQQIFTSKNHGLEKFLLDGMTIDANGNLWIAVFGGSRITSVAFGGDSLDELYVTSARLSNTPGALEGCGSIPKDFHQMNMLSEKIHLFIYFVTIVKNKSPVHSFYLFSRQPVRF</sequence>
<dbReference type="Pfam" id="PF08450">
    <property type="entry name" value="SGL"/>
    <property type="match status" value="1"/>
</dbReference>
<feature type="binding site" evidence="3">
    <location>
        <position position="16"/>
    </location>
    <ligand>
        <name>a divalent metal cation</name>
        <dbReference type="ChEBI" id="CHEBI:60240"/>
    </ligand>
</feature>
<evidence type="ECO:0000313" key="6">
    <source>
        <dbReference type="Proteomes" id="UP000410492"/>
    </source>
</evidence>
<protein>
    <recommendedName>
        <fullName evidence="4">SMP-30/Gluconolactonase/LRE-like region domain-containing protein</fullName>
    </recommendedName>
</protein>
<comment type="similarity">
    <text evidence="1">Belongs to the SMP-30/CGR1 family.</text>
</comment>
<dbReference type="EMBL" id="CAACVG010013590">
    <property type="protein sequence ID" value="VEN62050.1"/>
    <property type="molecule type" value="Genomic_DNA"/>
</dbReference>
<evidence type="ECO:0000256" key="1">
    <source>
        <dbReference type="ARBA" id="ARBA00008853"/>
    </source>
</evidence>
<dbReference type="AlphaFoldDB" id="A0A653DPV8"/>
<dbReference type="GO" id="GO:0019853">
    <property type="term" value="P:L-ascorbic acid biosynthetic process"/>
    <property type="evidence" value="ECO:0007669"/>
    <property type="project" value="TreeGrafter"/>
</dbReference>
<keyword evidence="6" id="KW-1185">Reference proteome</keyword>
<dbReference type="InterPro" id="IPR011042">
    <property type="entry name" value="6-blade_b-propeller_TolB-like"/>
</dbReference>
<comment type="cofactor">
    <cofactor evidence="3">
        <name>Zn(2+)</name>
        <dbReference type="ChEBI" id="CHEBI:29105"/>
    </cofactor>
    <text evidence="3">Binds 1 divalent metal cation per subunit.</text>
</comment>
<keyword evidence="3" id="KW-0862">Zinc</keyword>
<reference evidence="5 6" key="1">
    <citation type="submission" date="2019-01" db="EMBL/GenBank/DDBJ databases">
        <authorList>
            <person name="Sayadi A."/>
        </authorList>
    </citation>
    <scope>NUCLEOTIDE SEQUENCE [LARGE SCALE GENOMIC DNA]</scope>
</reference>
<dbReference type="PANTHER" id="PTHR10907:SF66">
    <property type="entry name" value="MIP34848P1-RELATED"/>
    <property type="match status" value="1"/>
</dbReference>
<dbReference type="SUPFAM" id="SSF63829">
    <property type="entry name" value="Calcium-dependent phosphotriesterase"/>
    <property type="match status" value="1"/>
</dbReference>
<feature type="domain" description="SMP-30/Gluconolactonase/LRE-like region" evidence="4">
    <location>
        <begin position="14"/>
        <end position="244"/>
    </location>
</feature>
<name>A0A653DPV8_CALMS</name>
<evidence type="ECO:0000313" key="5">
    <source>
        <dbReference type="EMBL" id="VEN62050.1"/>
    </source>
</evidence>
<gene>
    <name evidence="5" type="ORF">CALMAC_LOCUS19288</name>
</gene>
<feature type="binding site" evidence="3">
    <location>
        <position position="158"/>
    </location>
    <ligand>
        <name>a divalent metal cation</name>
        <dbReference type="ChEBI" id="CHEBI:60240"/>
    </ligand>
</feature>
<dbReference type="InterPro" id="IPR013658">
    <property type="entry name" value="SGL"/>
</dbReference>
<dbReference type="GO" id="GO:0004341">
    <property type="term" value="F:gluconolactonase activity"/>
    <property type="evidence" value="ECO:0007669"/>
    <property type="project" value="TreeGrafter"/>
</dbReference>